<protein>
    <recommendedName>
        <fullName evidence="3">DUF4276 family protein</fullName>
    </recommendedName>
</protein>
<evidence type="ECO:0008006" key="3">
    <source>
        <dbReference type="Google" id="ProtNLM"/>
    </source>
</evidence>
<name>A0ABQ1KKE3_9RHOB</name>
<evidence type="ECO:0000313" key="1">
    <source>
        <dbReference type="EMBL" id="GGB98679.1"/>
    </source>
</evidence>
<accession>A0ABQ1KKE3</accession>
<dbReference type="Proteomes" id="UP000645462">
    <property type="component" value="Unassembled WGS sequence"/>
</dbReference>
<keyword evidence="2" id="KW-1185">Reference proteome</keyword>
<organism evidence="1 2">
    <name type="scientific">Marivita lacus</name>
    <dbReference type="NCBI Taxonomy" id="1323742"/>
    <lineage>
        <taxon>Bacteria</taxon>
        <taxon>Pseudomonadati</taxon>
        <taxon>Pseudomonadota</taxon>
        <taxon>Alphaproteobacteria</taxon>
        <taxon>Rhodobacterales</taxon>
        <taxon>Roseobacteraceae</taxon>
        <taxon>Marivita</taxon>
    </lineage>
</organism>
<gene>
    <name evidence="1" type="ORF">GCM10011363_14160</name>
</gene>
<dbReference type="EMBL" id="BMFC01000002">
    <property type="protein sequence ID" value="GGB98679.1"/>
    <property type="molecule type" value="Genomic_DNA"/>
</dbReference>
<proteinExistence type="predicted"/>
<dbReference type="RefSeq" id="WP_188481297.1">
    <property type="nucleotide sequence ID" value="NZ_BMFC01000002.1"/>
</dbReference>
<evidence type="ECO:0000313" key="2">
    <source>
        <dbReference type="Proteomes" id="UP000645462"/>
    </source>
</evidence>
<sequence>MTVFYCIEDEVSRSVAERLILEFCPSGTHFQELGKAYGGYGYIKANLRKFVDLSQRSPVLVITDLDRAACAPSLRSEWLQSAGLHKALPKGFVFCVAKTEIESWLMADVNGIARLLEISAALISRDIEDIVLDAKEHLVGLAKKSRSASVRKDYTPGSKSKATTGINYNYLLSNFAANDWNPLEAADNSVSLRRAIDRLSAATAV</sequence>
<reference evidence="2" key="1">
    <citation type="journal article" date="2019" name="Int. J. Syst. Evol. Microbiol.">
        <title>The Global Catalogue of Microorganisms (GCM) 10K type strain sequencing project: providing services to taxonomists for standard genome sequencing and annotation.</title>
        <authorList>
            <consortium name="The Broad Institute Genomics Platform"/>
            <consortium name="The Broad Institute Genome Sequencing Center for Infectious Disease"/>
            <person name="Wu L."/>
            <person name="Ma J."/>
        </authorList>
    </citation>
    <scope>NUCLEOTIDE SEQUENCE [LARGE SCALE GENOMIC DNA]</scope>
    <source>
        <strain evidence="2">CGMCC 1.12478</strain>
    </source>
</reference>
<comment type="caution">
    <text evidence="1">The sequence shown here is derived from an EMBL/GenBank/DDBJ whole genome shotgun (WGS) entry which is preliminary data.</text>
</comment>